<dbReference type="Proteomes" id="UP000525298">
    <property type="component" value="Unassembled WGS sequence"/>
</dbReference>
<keyword evidence="3" id="KW-1185">Reference proteome</keyword>
<dbReference type="Pfam" id="PF12654">
    <property type="entry name" value="DUF3786"/>
    <property type="match status" value="1"/>
</dbReference>
<evidence type="ECO:0000313" key="2">
    <source>
        <dbReference type="EMBL" id="MBA2883031.1"/>
    </source>
</evidence>
<protein>
    <recommendedName>
        <fullName evidence="1">DUF3786 domain-containing protein</fullName>
    </recommendedName>
</protein>
<comment type="caution">
    <text evidence="2">The sequence shown here is derived from an EMBL/GenBank/DDBJ whole genome shotgun (WGS) entry which is preliminary data.</text>
</comment>
<dbReference type="RefSeq" id="WP_181552649.1">
    <property type="nucleotide sequence ID" value="NZ_JACDUS010000015.1"/>
</dbReference>
<accession>A0A7W0CC46</accession>
<reference evidence="2 3" key="1">
    <citation type="submission" date="2020-07" db="EMBL/GenBank/DDBJ databases">
        <title>Genomic Encyclopedia of Type Strains, Phase IV (KMG-IV): sequencing the most valuable type-strain genomes for metagenomic binning, comparative biology and taxonomic classification.</title>
        <authorList>
            <person name="Goeker M."/>
        </authorList>
    </citation>
    <scope>NUCLEOTIDE SEQUENCE [LARGE SCALE GENOMIC DNA]</scope>
    <source>
        <strain evidence="2 3">DSM 17721</strain>
    </source>
</reference>
<dbReference type="AlphaFoldDB" id="A0A7W0CC46"/>
<proteinExistence type="predicted"/>
<sequence length="201" mass="22188">MADNYEKIVIDNLRRLYADMPADLARRLPAERQGSRFRFPAFGQTCTISPEGIDMDGQKCPSVLGILISLYAINACDAPMIAEPFCAFKEMPGSMPYSGAFATHTEQILVARVEDLDKARPRIRDQLCGRDAPPAVSGDFAFVVQPLPKIALCYIVYKADEDFPASVTCLFSANAHRFLPTDALADTGEYTSKKILEITDQ</sequence>
<organism evidence="2 3">
    <name type="scientific">Desulfosalsimonas propionicica</name>
    <dbReference type="NCBI Taxonomy" id="332175"/>
    <lineage>
        <taxon>Bacteria</taxon>
        <taxon>Pseudomonadati</taxon>
        <taxon>Thermodesulfobacteriota</taxon>
        <taxon>Desulfobacteria</taxon>
        <taxon>Desulfobacterales</taxon>
        <taxon>Desulfosalsimonadaceae</taxon>
        <taxon>Desulfosalsimonas</taxon>
    </lineage>
</organism>
<dbReference type="EMBL" id="JACDUS010000015">
    <property type="protein sequence ID" value="MBA2883031.1"/>
    <property type="molecule type" value="Genomic_DNA"/>
</dbReference>
<name>A0A7W0CC46_9BACT</name>
<dbReference type="InterPro" id="IPR024264">
    <property type="entry name" value="DUF3786"/>
</dbReference>
<evidence type="ECO:0000313" key="3">
    <source>
        <dbReference type="Proteomes" id="UP000525298"/>
    </source>
</evidence>
<feature type="domain" description="DUF3786" evidence="1">
    <location>
        <begin position="21"/>
        <end position="193"/>
    </location>
</feature>
<evidence type="ECO:0000259" key="1">
    <source>
        <dbReference type="Pfam" id="PF12654"/>
    </source>
</evidence>
<gene>
    <name evidence="2" type="ORF">HNR65_003388</name>
</gene>